<dbReference type="Pfam" id="PF02311">
    <property type="entry name" value="AraC_binding"/>
    <property type="match status" value="1"/>
</dbReference>
<dbReference type="AlphaFoldDB" id="A0A6L8VBF5"/>
<evidence type="ECO:0000256" key="2">
    <source>
        <dbReference type="ARBA" id="ARBA00008814"/>
    </source>
</evidence>
<dbReference type="InterPro" id="IPR051313">
    <property type="entry name" value="Bact_iron-sidero_bind"/>
</dbReference>
<evidence type="ECO:0000256" key="5">
    <source>
        <dbReference type="ARBA" id="ARBA00023015"/>
    </source>
</evidence>
<evidence type="ECO:0000256" key="7">
    <source>
        <dbReference type="ARBA" id="ARBA00023163"/>
    </source>
</evidence>
<feature type="domain" description="Fe/B12 periplasmic-binding" evidence="9">
    <location>
        <begin position="271"/>
        <end position="531"/>
    </location>
</feature>
<evidence type="ECO:0000313" key="10">
    <source>
        <dbReference type="EMBL" id="MZQ87001.1"/>
    </source>
</evidence>
<dbReference type="InterPro" id="IPR003313">
    <property type="entry name" value="AraC-bd"/>
</dbReference>
<feature type="domain" description="HTH araC/xylS-type" evidence="8">
    <location>
        <begin position="169"/>
        <end position="266"/>
    </location>
</feature>
<organism evidence="10 11">
    <name type="scientific">Paenibacillus silvestris</name>
    <dbReference type="NCBI Taxonomy" id="2606219"/>
    <lineage>
        <taxon>Bacteria</taxon>
        <taxon>Bacillati</taxon>
        <taxon>Bacillota</taxon>
        <taxon>Bacilli</taxon>
        <taxon>Bacillales</taxon>
        <taxon>Paenibacillaceae</taxon>
        <taxon>Paenibacillus</taxon>
    </lineage>
</organism>
<dbReference type="Pfam" id="PF12833">
    <property type="entry name" value="HTH_18"/>
    <property type="match status" value="1"/>
</dbReference>
<evidence type="ECO:0000259" key="9">
    <source>
        <dbReference type="PROSITE" id="PS50983"/>
    </source>
</evidence>
<evidence type="ECO:0000256" key="6">
    <source>
        <dbReference type="ARBA" id="ARBA00023125"/>
    </source>
</evidence>
<keyword evidence="4" id="KW-0732">Signal</keyword>
<dbReference type="GO" id="GO:0030288">
    <property type="term" value="C:outer membrane-bounded periplasmic space"/>
    <property type="evidence" value="ECO:0007669"/>
    <property type="project" value="TreeGrafter"/>
</dbReference>
<dbReference type="Gene3D" id="3.40.50.1980">
    <property type="entry name" value="Nitrogenase molybdenum iron protein domain"/>
    <property type="match status" value="2"/>
</dbReference>
<evidence type="ECO:0000313" key="11">
    <source>
        <dbReference type="Proteomes" id="UP000481087"/>
    </source>
</evidence>
<dbReference type="InterPro" id="IPR002491">
    <property type="entry name" value="ABC_transptr_periplasmic_BD"/>
</dbReference>
<dbReference type="InterPro" id="IPR018062">
    <property type="entry name" value="HTH_AraC-typ_CS"/>
</dbReference>
<keyword evidence="7" id="KW-0804">Transcription</keyword>
<dbReference type="Gene3D" id="2.60.120.10">
    <property type="entry name" value="Jelly Rolls"/>
    <property type="match status" value="1"/>
</dbReference>
<dbReference type="Pfam" id="PF01497">
    <property type="entry name" value="Peripla_BP_2"/>
    <property type="match status" value="1"/>
</dbReference>
<accession>A0A6L8VBF5</accession>
<name>A0A6L8VBF5_9BACL</name>
<comment type="caution">
    <text evidence="10">The sequence shown here is derived from an EMBL/GenBank/DDBJ whole genome shotgun (WGS) entry which is preliminary data.</text>
</comment>
<evidence type="ECO:0000256" key="3">
    <source>
        <dbReference type="ARBA" id="ARBA00022448"/>
    </source>
</evidence>
<dbReference type="SUPFAM" id="SSF53807">
    <property type="entry name" value="Helical backbone' metal receptor"/>
    <property type="match status" value="1"/>
</dbReference>
<keyword evidence="6" id="KW-0238">DNA-binding</keyword>
<dbReference type="InterPro" id="IPR037923">
    <property type="entry name" value="HTH-like"/>
</dbReference>
<dbReference type="InterPro" id="IPR009057">
    <property type="entry name" value="Homeodomain-like_sf"/>
</dbReference>
<dbReference type="InterPro" id="IPR014710">
    <property type="entry name" value="RmlC-like_jellyroll"/>
</dbReference>
<gene>
    <name evidence="10" type="ORF">GQF01_33310</name>
</gene>
<dbReference type="Gene3D" id="1.10.10.60">
    <property type="entry name" value="Homeodomain-like"/>
    <property type="match status" value="2"/>
</dbReference>
<dbReference type="GO" id="GO:0003700">
    <property type="term" value="F:DNA-binding transcription factor activity"/>
    <property type="evidence" value="ECO:0007669"/>
    <property type="project" value="InterPro"/>
</dbReference>
<dbReference type="PANTHER" id="PTHR30532">
    <property type="entry name" value="IRON III DICITRATE-BINDING PERIPLASMIC PROTEIN"/>
    <property type="match status" value="1"/>
</dbReference>
<reference evidence="10 11" key="1">
    <citation type="submission" date="2019-12" db="EMBL/GenBank/DDBJ databases">
        <title>Paenibacillus sp. nov. sp. isolated from soil.</title>
        <authorList>
            <person name="Kim J."/>
            <person name="Jeong S.E."/>
            <person name="Jung H.S."/>
            <person name="Jeon C.O."/>
        </authorList>
    </citation>
    <scope>NUCLEOTIDE SEQUENCE [LARGE SCALE GENOMIC DNA]</scope>
    <source>
        <strain evidence="10 11">5J-6</strain>
    </source>
</reference>
<dbReference type="PROSITE" id="PS50983">
    <property type="entry name" value="FE_B12_PBP"/>
    <property type="match status" value="1"/>
</dbReference>
<protein>
    <submittedName>
        <fullName evidence="10">ABC transporter substrate-binding protein</fullName>
    </submittedName>
</protein>
<evidence type="ECO:0000256" key="1">
    <source>
        <dbReference type="ARBA" id="ARBA00004196"/>
    </source>
</evidence>
<dbReference type="SMART" id="SM00342">
    <property type="entry name" value="HTH_ARAC"/>
    <property type="match status" value="1"/>
</dbReference>
<dbReference type="GO" id="GO:1901678">
    <property type="term" value="P:iron coordination entity transport"/>
    <property type="evidence" value="ECO:0007669"/>
    <property type="project" value="UniProtKB-ARBA"/>
</dbReference>
<evidence type="ECO:0000256" key="4">
    <source>
        <dbReference type="ARBA" id="ARBA00022729"/>
    </source>
</evidence>
<dbReference type="PANTHER" id="PTHR30532:SF21">
    <property type="entry name" value="SIDEROPHORE-BINDING LIPOPROTEIN YFIY-RELATED"/>
    <property type="match status" value="1"/>
</dbReference>
<dbReference type="RefSeq" id="WP_161411558.1">
    <property type="nucleotide sequence ID" value="NZ_WTUZ01000040.1"/>
</dbReference>
<comment type="similarity">
    <text evidence="2">Belongs to the bacterial solute-binding protein 8 family.</text>
</comment>
<comment type="subcellular location">
    <subcellularLocation>
        <location evidence="1">Cell envelope</location>
    </subcellularLocation>
</comment>
<keyword evidence="11" id="KW-1185">Reference proteome</keyword>
<dbReference type="GO" id="GO:0043565">
    <property type="term" value="F:sequence-specific DNA binding"/>
    <property type="evidence" value="ECO:0007669"/>
    <property type="project" value="InterPro"/>
</dbReference>
<evidence type="ECO:0000259" key="8">
    <source>
        <dbReference type="PROSITE" id="PS01124"/>
    </source>
</evidence>
<dbReference type="InterPro" id="IPR018060">
    <property type="entry name" value="HTH_AraC"/>
</dbReference>
<dbReference type="PROSITE" id="PS00041">
    <property type="entry name" value="HTH_ARAC_FAMILY_1"/>
    <property type="match status" value="1"/>
</dbReference>
<dbReference type="SUPFAM" id="SSF51215">
    <property type="entry name" value="Regulatory protein AraC"/>
    <property type="match status" value="1"/>
</dbReference>
<keyword evidence="3" id="KW-0813">Transport</keyword>
<dbReference type="SUPFAM" id="SSF46689">
    <property type="entry name" value="Homeodomain-like"/>
    <property type="match status" value="2"/>
</dbReference>
<sequence>MINDNFWNQMGDISFSLCHPVRKRYPAGKRVRRRFITYYHLVQIQEGRGTMSINGTEYEAGPGSLFLLQPKSLVEAVVDGEQPIQFMMQSFTYKWKNAVGTEIFDEEGLLALNDPTTILRGFEQLHELGSTSNPLSSWKRQIVFQELLFTIVSDQQSDKQQGGTRFAIEKAKDFMDMYYHEDISLSTLAQRHGISASNFAGIFKKHIGVRPIDYLTRLRMEHAKTWLRSQQNLKTVASKVGFRDELYFSRTFKKVVGVSPTIYMKNHVNSKIMTVFPLLNDYLLALDLKPFATLSYAGNDQIRGLLPHIADELMETKIVGRWDRPDRESVLRADPELILGVNWASLTTDTYRNVAPTITLFNKDNWRDTLLELATLFGKKEQYAAWLKQYDHKAADARSRLRSSFGQEQTVMLLVDAGKEWRVYGGKRQLGDILYKELKLTPPIGVKPQTHYTVISEADLVRMNPDHIFLTTCNSNSDARLTEQLKSSPAWNTLRAVQNGRLNEVPSWFNSHAPIQHSLAIDMAVNSLLSS</sequence>
<dbReference type="Proteomes" id="UP000481087">
    <property type="component" value="Unassembled WGS sequence"/>
</dbReference>
<keyword evidence="5" id="KW-0805">Transcription regulation</keyword>
<proteinExistence type="inferred from homology"/>
<dbReference type="PROSITE" id="PS01124">
    <property type="entry name" value="HTH_ARAC_FAMILY_2"/>
    <property type="match status" value="1"/>
</dbReference>
<dbReference type="EMBL" id="WTUZ01000040">
    <property type="protein sequence ID" value="MZQ87001.1"/>
    <property type="molecule type" value="Genomic_DNA"/>
</dbReference>